<reference key="2">
    <citation type="submission" date="2011-10" db="EMBL/GenBank/DDBJ databases">
        <title>The genome and transcriptome sequence of Clonorchis sinensis provide insights into the carcinogenic liver fluke.</title>
        <authorList>
            <person name="Wang X."/>
            <person name="Huang Y."/>
            <person name="Chen W."/>
            <person name="Liu H."/>
            <person name="Guo L."/>
            <person name="Chen Y."/>
            <person name="Luo F."/>
            <person name="Zhou W."/>
            <person name="Sun J."/>
            <person name="Mao Q."/>
            <person name="Liang P."/>
            <person name="Zhou C."/>
            <person name="Tian Y."/>
            <person name="Men J."/>
            <person name="Lv X."/>
            <person name="Huang L."/>
            <person name="Zhou J."/>
            <person name="Hu Y."/>
            <person name="Li R."/>
            <person name="Zhang F."/>
            <person name="Lei H."/>
            <person name="Li X."/>
            <person name="Hu X."/>
            <person name="Liang C."/>
            <person name="Xu J."/>
            <person name="Wu Z."/>
            <person name="Yu X."/>
        </authorList>
    </citation>
    <scope>NUCLEOTIDE SEQUENCE</scope>
    <source>
        <strain>Henan</strain>
    </source>
</reference>
<keyword evidence="5" id="KW-0406">Ion transport</keyword>
<evidence type="ECO:0000313" key="10">
    <source>
        <dbReference type="Proteomes" id="UP000008909"/>
    </source>
</evidence>
<keyword evidence="7" id="KW-0066">ATP synthesis</keyword>
<dbReference type="GO" id="GO:0016020">
    <property type="term" value="C:membrane"/>
    <property type="evidence" value="ECO:0007669"/>
    <property type="project" value="UniProtKB-SubCell"/>
</dbReference>
<gene>
    <name evidence="9" type="ORF">CLF_103317</name>
</gene>
<dbReference type="InterPro" id="IPR026015">
    <property type="entry name" value="ATP_synth_OSCP/delta_N_sf"/>
</dbReference>
<dbReference type="HAMAP" id="MF_01416">
    <property type="entry name" value="ATP_synth_delta_bact"/>
    <property type="match status" value="1"/>
</dbReference>
<dbReference type="PANTHER" id="PTHR11910">
    <property type="entry name" value="ATP SYNTHASE DELTA CHAIN"/>
    <property type="match status" value="1"/>
</dbReference>
<dbReference type="EMBL" id="DF142973">
    <property type="protein sequence ID" value="GAA49634.1"/>
    <property type="molecule type" value="Genomic_DNA"/>
</dbReference>
<reference evidence="9" key="1">
    <citation type="journal article" date="2011" name="Genome Biol.">
        <title>The draft genome of the carcinogenic human liver fluke Clonorchis sinensis.</title>
        <authorList>
            <person name="Wang X."/>
            <person name="Chen W."/>
            <person name="Huang Y."/>
            <person name="Sun J."/>
            <person name="Men J."/>
            <person name="Liu H."/>
            <person name="Luo F."/>
            <person name="Guo L."/>
            <person name="Lv X."/>
            <person name="Deng C."/>
            <person name="Zhou C."/>
            <person name="Fan Y."/>
            <person name="Li X."/>
            <person name="Huang L."/>
            <person name="Hu Y."/>
            <person name="Liang C."/>
            <person name="Hu X."/>
            <person name="Xu J."/>
            <person name="Yu X."/>
        </authorList>
    </citation>
    <scope>NUCLEOTIDE SEQUENCE [LARGE SCALE GENOMIC DNA]</scope>
    <source>
        <strain evidence="9">Henan</strain>
    </source>
</reference>
<proteinExistence type="inferred from homology"/>
<evidence type="ECO:0000256" key="6">
    <source>
        <dbReference type="ARBA" id="ARBA00023136"/>
    </source>
</evidence>
<keyword evidence="3" id="KW-0813">Transport</keyword>
<dbReference type="AlphaFoldDB" id="G7Y9J9"/>
<dbReference type="NCBIfam" id="TIGR01145">
    <property type="entry name" value="ATP_synt_delta"/>
    <property type="match status" value="1"/>
</dbReference>
<comment type="subcellular location">
    <subcellularLocation>
        <location evidence="1">Membrane</location>
    </subcellularLocation>
</comment>
<keyword evidence="6" id="KW-0472">Membrane</keyword>
<keyword evidence="4" id="KW-0375">Hydrogen ion transport</keyword>
<evidence type="ECO:0000256" key="4">
    <source>
        <dbReference type="ARBA" id="ARBA00022781"/>
    </source>
</evidence>
<evidence type="ECO:0000256" key="3">
    <source>
        <dbReference type="ARBA" id="ARBA00022448"/>
    </source>
</evidence>
<evidence type="ECO:0000256" key="2">
    <source>
        <dbReference type="ARBA" id="ARBA00007046"/>
    </source>
</evidence>
<comment type="similarity">
    <text evidence="2">Belongs to the ATPase delta chain family.</text>
</comment>
<organism evidence="9 10">
    <name type="scientific">Clonorchis sinensis</name>
    <name type="common">Chinese liver fluke</name>
    <dbReference type="NCBI Taxonomy" id="79923"/>
    <lineage>
        <taxon>Eukaryota</taxon>
        <taxon>Metazoa</taxon>
        <taxon>Spiralia</taxon>
        <taxon>Lophotrochozoa</taxon>
        <taxon>Platyhelminthes</taxon>
        <taxon>Trematoda</taxon>
        <taxon>Digenea</taxon>
        <taxon>Opisthorchiida</taxon>
        <taxon>Opisthorchiata</taxon>
        <taxon>Opisthorchiidae</taxon>
        <taxon>Clonorchis</taxon>
    </lineage>
</organism>
<dbReference type="SUPFAM" id="SSF47928">
    <property type="entry name" value="N-terminal domain of the delta subunit of the F1F0-ATP synthase"/>
    <property type="match status" value="1"/>
</dbReference>
<accession>G7Y9J9</accession>
<evidence type="ECO:0000256" key="7">
    <source>
        <dbReference type="ARBA" id="ARBA00023310"/>
    </source>
</evidence>
<name>G7Y9J9_CLOSI</name>
<keyword evidence="10" id="KW-1185">Reference proteome</keyword>
<protein>
    <recommendedName>
        <fullName evidence="8">Oligomycin sensitivity conferral protein</fullName>
    </recommendedName>
</protein>
<evidence type="ECO:0000313" key="9">
    <source>
        <dbReference type="EMBL" id="GAA49634.1"/>
    </source>
</evidence>
<evidence type="ECO:0000256" key="1">
    <source>
        <dbReference type="ARBA" id="ARBA00004370"/>
    </source>
</evidence>
<evidence type="ECO:0000256" key="5">
    <source>
        <dbReference type="ARBA" id="ARBA00023065"/>
    </source>
</evidence>
<sequence length="210" mass="23678">MKIYFIFSLQVRGLSTSSSMQKLIMPPVHVFGVEGRYATALYSAASKLKNLEAIEKDMNTIRDTLAKDVRLREFCMDPSLQRSVKAKEFAKVLDKLKVNSPTKNTYVLLAENGRLDRINVLLDKFAQIMSAHRGEVPCVVRTAKALDKATEQELRTALTGFLKPNQKLQLTLELDPSLIGGMVVSIGDRFVDMSIARKIRIYREAMEQPL</sequence>
<dbReference type="PRINTS" id="PR00125">
    <property type="entry name" value="ATPASEDELTA"/>
</dbReference>
<dbReference type="InterPro" id="IPR000711">
    <property type="entry name" value="ATPase_OSCP/dsu"/>
</dbReference>
<dbReference type="Gene3D" id="1.10.520.20">
    <property type="entry name" value="N-terminal domain of the delta subunit of the F1F0-ATP synthase"/>
    <property type="match status" value="1"/>
</dbReference>
<dbReference type="GO" id="GO:0046933">
    <property type="term" value="F:proton-transporting ATP synthase activity, rotational mechanism"/>
    <property type="evidence" value="ECO:0007669"/>
    <property type="project" value="InterPro"/>
</dbReference>
<dbReference type="Pfam" id="PF00213">
    <property type="entry name" value="OSCP"/>
    <property type="match status" value="1"/>
</dbReference>
<dbReference type="Proteomes" id="UP000008909">
    <property type="component" value="Unassembled WGS sequence"/>
</dbReference>
<evidence type="ECO:0000256" key="8">
    <source>
        <dbReference type="ARBA" id="ARBA00033369"/>
    </source>
</evidence>